<dbReference type="AlphaFoldDB" id="A0A1W2G7G6"/>
<feature type="transmembrane region" description="Helical" evidence="1">
    <location>
        <begin position="56"/>
        <end position="78"/>
    </location>
</feature>
<gene>
    <name evidence="2" type="ORF">SAMN04488029_0975</name>
</gene>
<sequence length="189" mass="21293">MKEELSHTESLKIINEMISAAKNNYEQSGSFYFLLWGWVVMTANLGHYILEKFTSFEYPFIFWTLTLPAAIVAAWYGSRQKSKTNIKTHFSRLYGEVWVAMGICMVLSLLFMSKINFNHSAIIMMLAGAGTYLSGQMLKFRPLILGAFALWLAAIICFSLPMTDQYLVGAIGILAGYLIPGYLLKSAEK</sequence>
<reference evidence="2 3" key="1">
    <citation type="submission" date="2017-04" db="EMBL/GenBank/DDBJ databases">
        <authorList>
            <person name="Afonso C.L."/>
            <person name="Miller P.J."/>
            <person name="Scott M.A."/>
            <person name="Spackman E."/>
            <person name="Goraichik I."/>
            <person name="Dimitrov K.M."/>
            <person name="Suarez D.L."/>
            <person name="Swayne D.E."/>
        </authorList>
    </citation>
    <scope>NUCLEOTIDE SEQUENCE [LARGE SCALE GENOMIC DNA]</scope>
    <source>
        <strain evidence="2 3">DSM 26133</strain>
    </source>
</reference>
<evidence type="ECO:0000313" key="2">
    <source>
        <dbReference type="EMBL" id="SMD32625.1"/>
    </source>
</evidence>
<dbReference type="RefSeq" id="WP_084371279.1">
    <property type="nucleotide sequence ID" value="NZ_FWYF01000001.1"/>
</dbReference>
<feature type="transmembrane region" description="Helical" evidence="1">
    <location>
        <begin position="117"/>
        <end position="135"/>
    </location>
</feature>
<organism evidence="2 3">
    <name type="scientific">Reichenbachiella faecimaris</name>
    <dbReference type="NCBI Taxonomy" id="692418"/>
    <lineage>
        <taxon>Bacteria</taxon>
        <taxon>Pseudomonadati</taxon>
        <taxon>Bacteroidota</taxon>
        <taxon>Cytophagia</taxon>
        <taxon>Cytophagales</taxon>
        <taxon>Reichenbachiellaceae</taxon>
        <taxon>Reichenbachiella</taxon>
    </lineage>
</organism>
<feature type="transmembrane region" description="Helical" evidence="1">
    <location>
        <begin position="142"/>
        <end position="161"/>
    </location>
</feature>
<feature type="transmembrane region" description="Helical" evidence="1">
    <location>
        <begin position="90"/>
        <end position="111"/>
    </location>
</feature>
<dbReference type="Proteomes" id="UP000192472">
    <property type="component" value="Unassembled WGS sequence"/>
</dbReference>
<protein>
    <submittedName>
        <fullName evidence="2">Uncharacterized protein</fullName>
    </submittedName>
</protein>
<dbReference type="OrthoDB" id="670335at2"/>
<feature type="transmembrane region" description="Helical" evidence="1">
    <location>
        <begin position="31"/>
        <end position="50"/>
    </location>
</feature>
<dbReference type="STRING" id="692418.SAMN04488029_0975"/>
<dbReference type="EMBL" id="FWYF01000001">
    <property type="protein sequence ID" value="SMD32625.1"/>
    <property type="molecule type" value="Genomic_DNA"/>
</dbReference>
<keyword evidence="3" id="KW-1185">Reference proteome</keyword>
<accession>A0A1W2G7G6</accession>
<evidence type="ECO:0000313" key="3">
    <source>
        <dbReference type="Proteomes" id="UP000192472"/>
    </source>
</evidence>
<name>A0A1W2G7G6_REIFA</name>
<feature type="transmembrane region" description="Helical" evidence="1">
    <location>
        <begin position="167"/>
        <end position="184"/>
    </location>
</feature>
<keyword evidence="1" id="KW-1133">Transmembrane helix</keyword>
<keyword evidence="1" id="KW-0812">Transmembrane</keyword>
<keyword evidence="1" id="KW-0472">Membrane</keyword>
<proteinExistence type="predicted"/>
<evidence type="ECO:0000256" key="1">
    <source>
        <dbReference type="SAM" id="Phobius"/>
    </source>
</evidence>